<reference evidence="2" key="2">
    <citation type="journal article" date="2024" name="Plant">
        <title>Genomic evolution and insights into agronomic trait innovations of Sesamum species.</title>
        <authorList>
            <person name="Miao H."/>
            <person name="Wang L."/>
            <person name="Qu L."/>
            <person name="Liu H."/>
            <person name="Sun Y."/>
            <person name="Le M."/>
            <person name="Wang Q."/>
            <person name="Wei S."/>
            <person name="Zheng Y."/>
            <person name="Lin W."/>
            <person name="Duan Y."/>
            <person name="Cao H."/>
            <person name="Xiong S."/>
            <person name="Wang X."/>
            <person name="Wei L."/>
            <person name="Li C."/>
            <person name="Ma Q."/>
            <person name="Ju M."/>
            <person name="Zhao R."/>
            <person name="Li G."/>
            <person name="Mu C."/>
            <person name="Tian Q."/>
            <person name="Mei H."/>
            <person name="Zhang T."/>
            <person name="Gao T."/>
            <person name="Zhang H."/>
        </authorList>
    </citation>
    <scope>NUCLEOTIDE SEQUENCE</scope>
    <source>
        <strain evidence="2">G02</strain>
    </source>
</reference>
<gene>
    <name evidence="2" type="ORF">Sradi_3011200</name>
</gene>
<reference evidence="2" key="1">
    <citation type="submission" date="2020-06" db="EMBL/GenBank/DDBJ databases">
        <authorList>
            <person name="Li T."/>
            <person name="Hu X."/>
            <person name="Zhang T."/>
            <person name="Song X."/>
            <person name="Zhang H."/>
            <person name="Dai N."/>
            <person name="Sheng W."/>
            <person name="Hou X."/>
            <person name="Wei L."/>
        </authorList>
    </citation>
    <scope>NUCLEOTIDE SEQUENCE</scope>
    <source>
        <strain evidence="2">G02</strain>
        <tissue evidence="2">Leaf</tissue>
    </source>
</reference>
<evidence type="ECO:0000256" key="1">
    <source>
        <dbReference type="SAM" id="MobiDB-lite"/>
    </source>
</evidence>
<dbReference type="EMBL" id="JACGWJ010000012">
    <property type="protein sequence ID" value="KAL0386169.1"/>
    <property type="molecule type" value="Genomic_DNA"/>
</dbReference>
<evidence type="ECO:0000313" key="2">
    <source>
        <dbReference type="EMBL" id="KAL0386169.1"/>
    </source>
</evidence>
<proteinExistence type="predicted"/>
<dbReference type="Gene3D" id="3.60.10.10">
    <property type="entry name" value="Endonuclease/exonuclease/phosphatase"/>
    <property type="match status" value="1"/>
</dbReference>
<dbReference type="SUPFAM" id="SSF56219">
    <property type="entry name" value="DNase I-like"/>
    <property type="match status" value="1"/>
</dbReference>
<dbReference type="InterPro" id="IPR036691">
    <property type="entry name" value="Endo/exonu/phosph_ase_sf"/>
</dbReference>
<sequence length="322" mass="36062">MNGDGRGRLCGRRRRSRPRRGATARSPRIDLGDGRRRPRTKGAITTSPLSPRRHRGDIALDLGGRAQGDVALNRCLGDLRRPVFFSVGDEAPTKKKLNLPHIQSIPKFGGSENTRNEMEGHNQEGQTLQQEIILVDSTVSNKHKRNKSLEDANKLPKSPKTGGVKVEKVKVSSGALLVDIFCTFIYGKCYRTPRRVLCNELTRISNQNVLWLVGGDFNIISHPNENLGGNVRALGSIDDFNDMVIDTGLIDVGFEGEQITWTNNRVWRRLDRVFHSKEWTEIFNSTKVSHLPEGFQITIHSSLMLLKLRTKGLHPSAFRISG</sequence>
<feature type="region of interest" description="Disordered" evidence="1">
    <location>
        <begin position="141"/>
        <end position="162"/>
    </location>
</feature>
<comment type="caution">
    <text evidence="2">The sequence shown here is derived from an EMBL/GenBank/DDBJ whole genome shotgun (WGS) entry which is preliminary data.</text>
</comment>
<dbReference type="AlphaFoldDB" id="A0AAW2S181"/>
<name>A0AAW2S181_SESRA</name>
<dbReference type="PANTHER" id="PTHR33710:SF77">
    <property type="entry name" value="DNASE I-LIKE SUPERFAMILY PROTEIN"/>
    <property type="match status" value="1"/>
</dbReference>
<protein>
    <submittedName>
        <fullName evidence="2">Uncharacterized protein</fullName>
    </submittedName>
</protein>
<feature type="compositionally biased region" description="Basic residues" evidence="1">
    <location>
        <begin position="9"/>
        <end position="22"/>
    </location>
</feature>
<feature type="region of interest" description="Disordered" evidence="1">
    <location>
        <begin position="1"/>
        <end position="55"/>
    </location>
</feature>
<organism evidence="2">
    <name type="scientific">Sesamum radiatum</name>
    <name type="common">Black benniseed</name>
    <dbReference type="NCBI Taxonomy" id="300843"/>
    <lineage>
        <taxon>Eukaryota</taxon>
        <taxon>Viridiplantae</taxon>
        <taxon>Streptophyta</taxon>
        <taxon>Embryophyta</taxon>
        <taxon>Tracheophyta</taxon>
        <taxon>Spermatophyta</taxon>
        <taxon>Magnoliopsida</taxon>
        <taxon>eudicotyledons</taxon>
        <taxon>Gunneridae</taxon>
        <taxon>Pentapetalae</taxon>
        <taxon>asterids</taxon>
        <taxon>lamiids</taxon>
        <taxon>Lamiales</taxon>
        <taxon>Pedaliaceae</taxon>
        <taxon>Sesamum</taxon>
    </lineage>
</organism>
<accession>A0AAW2S181</accession>
<dbReference type="PANTHER" id="PTHR33710">
    <property type="entry name" value="BNAC02G09200D PROTEIN"/>
    <property type="match status" value="1"/>
</dbReference>